<dbReference type="InterPro" id="IPR029058">
    <property type="entry name" value="AB_hydrolase_fold"/>
</dbReference>
<evidence type="ECO:0000313" key="2">
    <source>
        <dbReference type="EMBL" id="PYC63390.1"/>
    </source>
</evidence>
<comment type="caution">
    <text evidence="2">The sequence shown here is derived from an EMBL/GenBank/DDBJ whole genome shotgun (WGS) entry which is preliminary data.</text>
</comment>
<keyword evidence="3" id="KW-1185">Reference proteome</keyword>
<evidence type="ECO:0000259" key="1">
    <source>
        <dbReference type="Pfam" id="PF12697"/>
    </source>
</evidence>
<reference evidence="2 3" key="1">
    <citation type="submission" date="2018-03" db="EMBL/GenBank/DDBJ databases">
        <title>Bioinformatic expansion and discovery of thiopeptide antibiotics.</title>
        <authorList>
            <person name="Schwalen C.J."/>
            <person name="Hudson G.A."/>
            <person name="Mitchell D.A."/>
        </authorList>
    </citation>
    <scope>NUCLEOTIDE SEQUENCE [LARGE SCALE GENOMIC DNA]</scope>
    <source>
        <strain evidence="2 3">NRRL 8041</strain>
    </source>
</reference>
<dbReference type="OrthoDB" id="9802489at2"/>
<dbReference type="RefSeq" id="WP_110568629.1">
    <property type="nucleotide sequence ID" value="NZ_PYBV01000063.1"/>
</dbReference>
<keyword evidence="2" id="KW-0378">Hydrolase</keyword>
<dbReference type="AlphaFoldDB" id="A0A318NA91"/>
<dbReference type="PANTHER" id="PTHR43798:SF33">
    <property type="entry name" value="HYDROLASE, PUTATIVE (AFU_ORTHOLOGUE AFUA_2G14860)-RELATED"/>
    <property type="match status" value="1"/>
</dbReference>
<proteinExistence type="predicted"/>
<organism evidence="2 3">
    <name type="scientific">Micromonospora arborensis</name>
    <dbReference type="NCBI Taxonomy" id="2116518"/>
    <lineage>
        <taxon>Bacteria</taxon>
        <taxon>Bacillati</taxon>
        <taxon>Actinomycetota</taxon>
        <taxon>Actinomycetes</taxon>
        <taxon>Micromonosporales</taxon>
        <taxon>Micromonosporaceae</taxon>
        <taxon>Micromonospora</taxon>
    </lineage>
</organism>
<gene>
    <name evidence="2" type="ORF">C7C45_32345</name>
</gene>
<sequence>MSQPSVKINEQRIAYLESPADRSDADDPTVVFVHGNSSSAKTWRPLMADEFGRRFRCIALDLPGHGQSEPARDPADYSLPGYATLLTGLVHELGIAHPVIVGWSLGGQIAMEAAPQLPNAKGFVIFGAPPVTSPEQIGEAFLPNPAMGALFTEHVSESEAKLVAESFIAPGSSLDTGEFVADILATDGAARAGLGASVGAGRFADEIAVISALRQPLAIVHGAGEQLVSVDYLRKLTIPTLWRGEIQVLAGVGHAPHQEAPQQFAALLSEFIGDLAEAPLPGMP</sequence>
<dbReference type="EMBL" id="PYBV01000063">
    <property type="protein sequence ID" value="PYC63390.1"/>
    <property type="molecule type" value="Genomic_DNA"/>
</dbReference>
<dbReference type="PRINTS" id="PR00111">
    <property type="entry name" value="ABHYDROLASE"/>
</dbReference>
<dbReference type="Proteomes" id="UP000248333">
    <property type="component" value="Unassembled WGS sequence"/>
</dbReference>
<dbReference type="InterPro" id="IPR050266">
    <property type="entry name" value="AB_hydrolase_sf"/>
</dbReference>
<dbReference type="PANTHER" id="PTHR43798">
    <property type="entry name" value="MONOACYLGLYCEROL LIPASE"/>
    <property type="match status" value="1"/>
</dbReference>
<accession>A0A318NA91</accession>
<dbReference type="GO" id="GO:0016787">
    <property type="term" value="F:hydrolase activity"/>
    <property type="evidence" value="ECO:0007669"/>
    <property type="project" value="UniProtKB-KW"/>
</dbReference>
<dbReference type="GO" id="GO:0016020">
    <property type="term" value="C:membrane"/>
    <property type="evidence" value="ECO:0007669"/>
    <property type="project" value="TreeGrafter"/>
</dbReference>
<protein>
    <submittedName>
        <fullName evidence="2">Alpha/beta hydrolase</fullName>
    </submittedName>
</protein>
<dbReference type="InterPro" id="IPR000073">
    <property type="entry name" value="AB_hydrolase_1"/>
</dbReference>
<dbReference type="Gene3D" id="3.40.50.1820">
    <property type="entry name" value="alpha/beta hydrolase"/>
    <property type="match status" value="1"/>
</dbReference>
<feature type="domain" description="AB hydrolase-1" evidence="1">
    <location>
        <begin position="30"/>
        <end position="266"/>
    </location>
</feature>
<name>A0A318NA91_9ACTN</name>
<dbReference type="SUPFAM" id="SSF53474">
    <property type="entry name" value="alpha/beta-Hydrolases"/>
    <property type="match status" value="1"/>
</dbReference>
<dbReference type="Pfam" id="PF12697">
    <property type="entry name" value="Abhydrolase_6"/>
    <property type="match status" value="1"/>
</dbReference>
<evidence type="ECO:0000313" key="3">
    <source>
        <dbReference type="Proteomes" id="UP000248333"/>
    </source>
</evidence>